<dbReference type="PROSITE" id="PS01124">
    <property type="entry name" value="HTH_ARAC_FAMILY_2"/>
    <property type="match status" value="1"/>
</dbReference>
<accession>A0AAE3QP19</accession>
<proteinExistence type="predicted"/>
<dbReference type="AlphaFoldDB" id="A0AAE3QP19"/>
<dbReference type="SUPFAM" id="SSF46689">
    <property type="entry name" value="Homeodomain-like"/>
    <property type="match status" value="1"/>
</dbReference>
<gene>
    <name evidence="5" type="ORF">QNI16_17180</name>
</gene>
<keyword evidence="3" id="KW-0804">Transcription</keyword>
<sequence length="288" mass="33724">MRKNKKTPMLAEIVCSTLMKDKMEFKAKYITDDIKLSWYEDKFFKSDIMFDHHMLVWFISGETKIVQADASYIFKKGDIFLIPRNQLATIINYPKDGSPHKTVVMHLSTTRLREFYANLNVKPKASEQRILHYNNHPLLESCLSSLIPYFDMKELPTEIASLKITEAISILRSIDKGIDNVLANFEEPGKIDLITYMEKNFMFNLPLEKFGYLTGRSLTTFKRDFSKAFNTTPQRWLTKKRLELAHYQFVEKKKKPIEVCYEVGFENLSHFSYAFKKQFGYAPSTLVD</sequence>
<dbReference type="InterPro" id="IPR009057">
    <property type="entry name" value="Homeodomain-like_sf"/>
</dbReference>
<dbReference type="EMBL" id="JASJOS010000007">
    <property type="protein sequence ID" value="MDJ1482241.1"/>
    <property type="molecule type" value="Genomic_DNA"/>
</dbReference>
<feature type="domain" description="HTH araC/xylS-type" evidence="4">
    <location>
        <begin position="191"/>
        <end position="288"/>
    </location>
</feature>
<dbReference type="PANTHER" id="PTHR43280:SF2">
    <property type="entry name" value="HTH-TYPE TRANSCRIPTIONAL REGULATOR EXSA"/>
    <property type="match status" value="1"/>
</dbReference>
<keyword evidence="2" id="KW-0238">DNA-binding</keyword>
<dbReference type="SUPFAM" id="SSF51215">
    <property type="entry name" value="Regulatory protein AraC"/>
    <property type="match status" value="1"/>
</dbReference>
<organism evidence="5 6">
    <name type="scientific">Xanthocytophaga flava</name>
    <dbReference type="NCBI Taxonomy" id="3048013"/>
    <lineage>
        <taxon>Bacteria</taxon>
        <taxon>Pseudomonadati</taxon>
        <taxon>Bacteroidota</taxon>
        <taxon>Cytophagia</taxon>
        <taxon>Cytophagales</taxon>
        <taxon>Rhodocytophagaceae</taxon>
        <taxon>Xanthocytophaga</taxon>
    </lineage>
</organism>
<name>A0AAE3QP19_9BACT</name>
<evidence type="ECO:0000256" key="3">
    <source>
        <dbReference type="ARBA" id="ARBA00023163"/>
    </source>
</evidence>
<comment type="caution">
    <text evidence="5">The sequence shown here is derived from an EMBL/GenBank/DDBJ whole genome shotgun (WGS) entry which is preliminary data.</text>
</comment>
<dbReference type="InterPro" id="IPR037923">
    <property type="entry name" value="HTH-like"/>
</dbReference>
<dbReference type="Pfam" id="PF22200">
    <property type="entry name" value="ExsA_N"/>
    <property type="match status" value="1"/>
</dbReference>
<dbReference type="Gene3D" id="1.10.10.60">
    <property type="entry name" value="Homeodomain-like"/>
    <property type="match status" value="1"/>
</dbReference>
<evidence type="ECO:0000313" key="6">
    <source>
        <dbReference type="Proteomes" id="UP001241110"/>
    </source>
</evidence>
<dbReference type="GO" id="GO:0043565">
    <property type="term" value="F:sequence-specific DNA binding"/>
    <property type="evidence" value="ECO:0007669"/>
    <property type="project" value="InterPro"/>
</dbReference>
<dbReference type="SMART" id="SM00342">
    <property type="entry name" value="HTH_ARAC"/>
    <property type="match status" value="1"/>
</dbReference>
<dbReference type="PANTHER" id="PTHR43280">
    <property type="entry name" value="ARAC-FAMILY TRANSCRIPTIONAL REGULATOR"/>
    <property type="match status" value="1"/>
</dbReference>
<evidence type="ECO:0000313" key="5">
    <source>
        <dbReference type="EMBL" id="MDJ1482241.1"/>
    </source>
</evidence>
<evidence type="ECO:0000256" key="2">
    <source>
        <dbReference type="ARBA" id="ARBA00023125"/>
    </source>
</evidence>
<dbReference type="InterPro" id="IPR018060">
    <property type="entry name" value="HTH_AraC"/>
</dbReference>
<keyword evidence="1" id="KW-0805">Transcription regulation</keyword>
<protein>
    <submittedName>
        <fullName evidence="5">AraC family transcriptional regulator</fullName>
    </submittedName>
</protein>
<dbReference type="GO" id="GO:0003700">
    <property type="term" value="F:DNA-binding transcription factor activity"/>
    <property type="evidence" value="ECO:0007669"/>
    <property type="project" value="InterPro"/>
</dbReference>
<dbReference type="Proteomes" id="UP001241110">
    <property type="component" value="Unassembled WGS sequence"/>
</dbReference>
<reference evidence="5" key="1">
    <citation type="submission" date="2023-05" db="EMBL/GenBank/DDBJ databases">
        <authorList>
            <person name="Zhang X."/>
        </authorList>
    </citation>
    <scope>NUCLEOTIDE SEQUENCE</scope>
    <source>
        <strain evidence="5">YF14B1</strain>
    </source>
</reference>
<evidence type="ECO:0000259" key="4">
    <source>
        <dbReference type="PROSITE" id="PS01124"/>
    </source>
</evidence>
<dbReference type="Pfam" id="PF12833">
    <property type="entry name" value="HTH_18"/>
    <property type="match status" value="1"/>
</dbReference>
<dbReference type="RefSeq" id="WP_313981098.1">
    <property type="nucleotide sequence ID" value="NZ_JASJOS010000007.1"/>
</dbReference>
<evidence type="ECO:0000256" key="1">
    <source>
        <dbReference type="ARBA" id="ARBA00023015"/>
    </source>
</evidence>
<dbReference type="InterPro" id="IPR054015">
    <property type="entry name" value="ExsA-like_N"/>
</dbReference>